<keyword evidence="6" id="KW-1185">Reference proteome</keyword>
<evidence type="ECO:0000256" key="1">
    <source>
        <dbReference type="SAM" id="Coils"/>
    </source>
</evidence>
<dbReference type="SUPFAM" id="SSF141868">
    <property type="entry name" value="EAL domain-like"/>
    <property type="match status" value="1"/>
</dbReference>
<dbReference type="SMART" id="SM00052">
    <property type="entry name" value="EAL"/>
    <property type="match status" value="1"/>
</dbReference>
<feature type="coiled-coil region" evidence="1">
    <location>
        <begin position="127"/>
        <end position="154"/>
    </location>
</feature>
<dbReference type="InterPro" id="IPR050706">
    <property type="entry name" value="Cyclic-di-GMP_PDE-like"/>
</dbReference>
<gene>
    <name evidence="3" type="ORF">JHC10_01210</name>
    <name evidence="4" type="ORF">JHC11_12330</name>
</gene>
<evidence type="ECO:0000313" key="6">
    <source>
        <dbReference type="Proteomes" id="UP000655994"/>
    </source>
</evidence>
<dbReference type="Proteomes" id="UP000621390">
    <property type="component" value="Unassembled WGS sequence"/>
</dbReference>
<evidence type="ECO:0000313" key="4">
    <source>
        <dbReference type="EMBL" id="MBJ7316773.1"/>
    </source>
</evidence>
<reference evidence="4 6" key="1">
    <citation type="submission" date="2020-09" db="EMBL/GenBank/DDBJ databases">
        <title>Draft Genomes of Bacterial Isolates from North Pond Shallow Sediments.</title>
        <authorList>
            <person name="Kiel Reese B."/>
            <person name="Mullis M."/>
            <person name="Weisend R.E."/>
        </authorList>
    </citation>
    <scope>NUCLEOTIDE SEQUENCE</scope>
    <source>
        <strain evidence="4">KJE-2</strain>
        <strain evidence="3 6">KJE-3</strain>
    </source>
</reference>
<evidence type="ECO:0000313" key="5">
    <source>
        <dbReference type="Proteomes" id="UP000621390"/>
    </source>
</evidence>
<dbReference type="PROSITE" id="PS50883">
    <property type="entry name" value="EAL"/>
    <property type="match status" value="1"/>
</dbReference>
<dbReference type="InterPro" id="IPR001633">
    <property type="entry name" value="EAL_dom"/>
</dbReference>
<evidence type="ECO:0000313" key="3">
    <source>
        <dbReference type="EMBL" id="MBJ7265553.1"/>
    </source>
</evidence>
<comment type="caution">
    <text evidence="4">The sequence shown here is derived from an EMBL/GenBank/DDBJ whole genome shotgun (WGS) entry which is preliminary data.</text>
</comment>
<evidence type="ECO:0000259" key="2">
    <source>
        <dbReference type="PROSITE" id="PS50883"/>
    </source>
</evidence>
<keyword evidence="1" id="KW-0175">Coiled coil</keyword>
<accession>A0A8I1KHG3</accession>
<sequence>MLDDSPITTLSKVIQWLDDIFDQVDECQVIAFDHRDVAGMNRELGFDNADKLMAVSSEIIRQELACHWDVDFKRLPSGQAFAVIKGCPSKFTERVSDVMQRLKAPLEYHTTGFGATTRAIAEYPSDGDNAQLLVLKLEEKIKEYKRRSATFETASLATAPSFVTRQRLQKAIELQEFEVYFQAIHGVSENRVIALEALARWNHPEHGVLSPLYFIERLTRFELIYDFGNQIFEKAIKQLAAWRRNGARPDLSMSINVSVLQLRNPAFFRFIKSRIEHYEVPPECVQIEVTEENVQCDISTRQLRSITDFGIKLAIDDFGTGVSNFRRIVDIQVDSVKIDKSFLKDIKNPRSKDIFTPLVSLCKAMSPRTVVEGVETEEQRAFVESVGANAIQGFFYSRPAPAAEITIDTLK</sequence>
<feature type="domain" description="EAL" evidence="2">
    <location>
        <begin position="161"/>
        <end position="411"/>
    </location>
</feature>
<name>A0A8I1KHG3_9GAMM</name>
<dbReference type="Proteomes" id="UP000655994">
    <property type="component" value="Unassembled WGS sequence"/>
</dbReference>
<dbReference type="Gene3D" id="3.20.20.450">
    <property type="entry name" value="EAL domain"/>
    <property type="match status" value="1"/>
</dbReference>
<dbReference type="EMBL" id="JAEMOP010000009">
    <property type="protein sequence ID" value="MBJ7316773.1"/>
    <property type="molecule type" value="Genomic_DNA"/>
</dbReference>
<dbReference type="EMBL" id="JAEMOS010000002">
    <property type="protein sequence ID" value="MBJ7265553.1"/>
    <property type="molecule type" value="Genomic_DNA"/>
</dbReference>
<dbReference type="Pfam" id="PF00563">
    <property type="entry name" value="EAL"/>
    <property type="match status" value="1"/>
</dbReference>
<dbReference type="RefSeq" id="WP_199493429.1">
    <property type="nucleotide sequence ID" value="NZ_JAEMOP010000009.1"/>
</dbReference>
<proteinExistence type="predicted"/>
<protein>
    <submittedName>
        <fullName evidence="4">EAL domain-containing protein</fullName>
    </submittedName>
</protein>
<dbReference type="GO" id="GO:0071111">
    <property type="term" value="F:cyclic-guanylate-specific phosphodiesterase activity"/>
    <property type="evidence" value="ECO:0007669"/>
    <property type="project" value="InterPro"/>
</dbReference>
<dbReference type="AlphaFoldDB" id="A0A8I1KHG3"/>
<organism evidence="4 5">
    <name type="scientific">Idiomarina abyssalis</name>
    <dbReference type="NCBI Taxonomy" id="86102"/>
    <lineage>
        <taxon>Bacteria</taxon>
        <taxon>Pseudomonadati</taxon>
        <taxon>Pseudomonadota</taxon>
        <taxon>Gammaproteobacteria</taxon>
        <taxon>Alteromonadales</taxon>
        <taxon>Idiomarinaceae</taxon>
        <taxon>Idiomarina</taxon>
    </lineage>
</organism>
<dbReference type="PANTHER" id="PTHR33121:SF70">
    <property type="entry name" value="SIGNALING PROTEIN YKOW"/>
    <property type="match status" value="1"/>
</dbReference>
<dbReference type="InterPro" id="IPR035919">
    <property type="entry name" value="EAL_sf"/>
</dbReference>
<dbReference type="PANTHER" id="PTHR33121">
    <property type="entry name" value="CYCLIC DI-GMP PHOSPHODIESTERASE PDEF"/>
    <property type="match status" value="1"/>
</dbReference>
<dbReference type="CDD" id="cd01948">
    <property type="entry name" value="EAL"/>
    <property type="match status" value="1"/>
</dbReference>